<keyword evidence="3" id="KW-0175">Coiled coil</keyword>
<dbReference type="SUPFAM" id="SSF55073">
    <property type="entry name" value="Nucleotide cyclase"/>
    <property type="match status" value="1"/>
</dbReference>
<gene>
    <name evidence="5" type="ORF">ACFQ2N_14250</name>
</gene>
<dbReference type="PANTHER" id="PTHR45138">
    <property type="entry name" value="REGULATORY COMPONENTS OF SENSORY TRANSDUCTION SYSTEM"/>
    <property type="match status" value="1"/>
</dbReference>
<sequence>MSIDRRFTASLRDPGPAPDATGPLAVLPAFADGMAALPGELGGLGKRLQSAARGEDWRSYQRLLQQFLDKYLQDFARSLDSGAMAESDQLRELLRQALGVALASLLQPLPALAGESTALGSELKQWRPGSDLAPLALRVRELCHQVGVHAGETSEQQALLLGLFDLLLENLFELLDDGSWLRGQVAVVRELLAGNPDRQTLEATRQGLRELAYQQGLLKRGIDQSKDAMRVMMVSFVERLDGMAASTGEFQSRLEVHMGAIRQARTIADLGHSLEDVLDDTARLQAQALQSREQMLAARAEVDAAEDRIRELEARLRDVGDLLRSDPLTGALNRRGFEEEYARESLRAEREARPLSLAVIDLDEFSRLNARHGHAGGDVALRHLVSLAQATLRAGDAICRHGGEEFVLLLPGTPLAEAQAVVQRLQKRLAAEPAVHEGQRIAFAFSAGVAARQLGEDRDHLLRRADRAMYQAKRDGRNRVSIAH</sequence>
<dbReference type="SMART" id="SM00267">
    <property type="entry name" value="GGDEF"/>
    <property type="match status" value="1"/>
</dbReference>
<accession>A0ABW3M387</accession>
<evidence type="ECO:0000313" key="6">
    <source>
        <dbReference type="Proteomes" id="UP001597033"/>
    </source>
</evidence>
<evidence type="ECO:0000256" key="2">
    <source>
        <dbReference type="ARBA" id="ARBA00034247"/>
    </source>
</evidence>
<proteinExistence type="predicted"/>
<evidence type="ECO:0000313" key="5">
    <source>
        <dbReference type="EMBL" id="MFD1043510.1"/>
    </source>
</evidence>
<evidence type="ECO:0000259" key="4">
    <source>
        <dbReference type="PROSITE" id="PS50887"/>
    </source>
</evidence>
<dbReference type="PROSITE" id="PS50887">
    <property type="entry name" value="GGDEF"/>
    <property type="match status" value="1"/>
</dbReference>
<comment type="caution">
    <text evidence="5">The sequence shown here is derived from an EMBL/GenBank/DDBJ whole genome shotgun (WGS) entry which is preliminary data.</text>
</comment>
<name>A0ABW3M387_9GAMM</name>
<feature type="coiled-coil region" evidence="3">
    <location>
        <begin position="288"/>
        <end position="322"/>
    </location>
</feature>
<dbReference type="InterPro" id="IPR050469">
    <property type="entry name" value="Diguanylate_Cyclase"/>
</dbReference>
<dbReference type="InterPro" id="IPR029787">
    <property type="entry name" value="Nucleotide_cyclase"/>
</dbReference>
<dbReference type="CDD" id="cd01949">
    <property type="entry name" value="GGDEF"/>
    <property type="match status" value="1"/>
</dbReference>
<dbReference type="Pfam" id="PF00990">
    <property type="entry name" value="GGDEF"/>
    <property type="match status" value="1"/>
</dbReference>
<reference evidence="6" key="1">
    <citation type="journal article" date="2019" name="Int. J. Syst. Evol. Microbiol.">
        <title>The Global Catalogue of Microorganisms (GCM) 10K type strain sequencing project: providing services to taxonomists for standard genome sequencing and annotation.</title>
        <authorList>
            <consortium name="The Broad Institute Genomics Platform"/>
            <consortium name="The Broad Institute Genome Sequencing Center for Infectious Disease"/>
            <person name="Wu L."/>
            <person name="Ma J."/>
        </authorList>
    </citation>
    <scope>NUCLEOTIDE SEQUENCE [LARGE SCALE GENOMIC DNA]</scope>
    <source>
        <strain evidence="6">CCUG 55854</strain>
    </source>
</reference>
<evidence type="ECO:0000256" key="3">
    <source>
        <dbReference type="SAM" id="Coils"/>
    </source>
</evidence>
<dbReference type="InterPro" id="IPR043128">
    <property type="entry name" value="Rev_trsase/Diguanyl_cyclase"/>
</dbReference>
<dbReference type="EMBL" id="JBHTKN010000011">
    <property type="protein sequence ID" value="MFD1043510.1"/>
    <property type="molecule type" value="Genomic_DNA"/>
</dbReference>
<dbReference type="EC" id="2.7.7.65" evidence="1"/>
<evidence type="ECO:0000256" key="1">
    <source>
        <dbReference type="ARBA" id="ARBA00012528"/>
    </source>
</evidence>
<dbReference type="InterPro" id="IPR000160">
    <property type="entry name" value="GGDEF_dom"/>
</dbReference>
<dbReference type="NCBIfam" id="TIGR00254">
    <property type="entry name" value="GGDEF"/>
    <property type="match status" value="1"/>
</dbReference>
<organism evidence="5 6">
    <name type="scientific">Pseudoxanthomonas kaohsiungensis</name>
    <dbReference type="NCBI Taxonomy" id="283923"/>
    <lineage>
        <taxon>Bacteria</taxon>
        <taxon>Pseudomonadati</taxon>
        <taxon>Pseudomonadota</taxon>
        <taxon>Gammaproteobacteria</taxon>
        <taxon>Lysobacterales</taxon>
        <taxon>Lysobacteraceae</taxon>
        <taxon>Pseudoxanthomonas</taxon>
    </lineage>
</organism>
<dbReference type="PANTHER" id="PTHR45138:SF9">
    <property type="entry name" value="DIGUANYLATE CYCLASE DGCM-RELATED"/>
    <property type="match status" value="1"/>
</dbReference>
<protein>
    <recommendedName>
        <fullName evidence="1">diguanylate cyclase</fullName>
        <ecNumber evidence="1">2.7.7.65</ecNumber>
    </recommendedName>
</protein>
<comment type="catalytic activity">
    <reaction evidence="2">
        <text>2 GTP = 3',3'-c-di-GMP + 2 diphosphate</text>
        <dbReference type="Rhea" id="RHEA:24898"/>
        <dbReference type="ChEBI" id="CHEBI:33019"/>
        <dbReference type="ChEBI" id="CHEBI:37565"/>
        <dbReference type="ChEBI" id="CHEBI:58805"/>
        <dbReference type="EC" id="2.7.7.65"/>
    </reaction>
</comment>
<feature type="domain" description="GGDEF" evidence="4">
    <location>
        <begin position="353"/>
        <end position="484"/>
    </location>
</feature>
<keyword evidence="6" id="KW-1185">Reference proteome</keyword>
<dbReference type="Proteomes" id="UP001597033">
    <property type="component" value="Unassembled WGS sequence"/>
</dbReference>
<dbReference type="Gene3D" id="3.30.70.270">
    <property type="match status" value="1"/>
</dbReference>
<dbReference type="RefSeq" id="WP_162378083.1">
    <property type="nucleotide sequence ID" value="NZ_JBHTKN010000011.1"/>
</dbReference>